<comment type="caution">
    <text evidence="2">The sequence shown here is derived from an EMBL/GenBank/DDBJ whole genome shotgun (WGS) entry which is preliminary data.</text>
</comment>
<organism evidence="2 3">
    <name type="scientific">Thermomonospora cellulosilytica</name>
    <dbReference type="NCBI Taxonomy" id="1411118"/>
    <lineage>
        <taxon>Bacteria</taxon>
        <taxon>Bacillati</taxon>
        <taxon>Actinomycetota</taxon>
        <taxon>Actinomycetes</taxon>
        <taxon>Streptosporangiales</taxon>
        <taxon>Thermomonosporaceae</taxon>
        <taxon>Thermomonospora</taxon>
    </lineage>
</organism>
<feature type="compositionally biased region" description="Basic residues" evidence="1">
    <location>
        <begin position="114"/>
        <end position="126"/>
    </location>
</feature>
<feature type="region of interest" description="Disordered" evidence="1">
    <location>
        <begin position="1"/>
        <end position="38"/>
    </location>
</feature>
<evidence type="ECO:0000313" key="3">
    <source>
        <dbReference type="Proteomes" id="UP000539313"/>
    </source>
</evidence>
<sequence length="126" mass="12896">MSSEPTAPASSTDPTAPTDPATTVAASEPGSGEGMPERVIATWQTNVLGQRRGHVEELDVTPAVLGAAADGKLSLATLDGEPVPIPRVVRTSAARRVDPPSARNAARTQAAPRRPARSGRAGRRGG</sequence>
<feature type="compositionally biased region" description="Low complexity" evidence="1">
    <location>
        <begin position="100"/>
        <end position="113"/>
    </location>
</feature>
<keyword evidence="3" id="KW-1185">Reference proteome</keyword>
<gene>
    <name evidence="2" type="ORF">HNR21_004817</name>
</gene>
<proteinExistence type="predicted"/>
<reference evidence="2 3" key="1">
    <citation type="submission" date="2020-08" db="EMBL/GenBank/DDBJ databases">
        <title>Sequencing the genomes of 1000 actinobacteria strains.</title>
        <authorList>
            <person name="Klenk H.-P."/>
        </authorList>
    </citation>
    <scope>NUCLEOTIDE SEQUENCE [LARGE SCALE GENOMIC DNA]</scope>
    <source>
        <strain evidence="2 3">DSM 45823</strain>
    </source>
</reference>
<name>A0A7W3N1P0_9ACTN</name>
<dbReference type="AlphaFoldDB" id="A0A7W3N1P0"/>
<accession>A0A7W3N1P0</accession>
<dbReference type="RefSeq" id="WP_182706988.1">
    <property type="nucleotide sequence ID" value="NZ_JACJII010000001.1"/>
</dbReference>
<dbReference type="EMBL" id="JACJII010000001">
    <property type="protein sequence ID" value="MBA9005935.1"/>
    <property type="molecule type" value="Genomic_DNA"/>
</dbReference>
<evidence type="ECO:0000256" key="1">
    <source>
        <dbReference type="SAM" id="MobiDB-lite"/>
    </source>
</evidence>
<dbReference type="Proteomes" id="UP000539313">
    <property type="component" value="Unassembled WGS sequence"/>
</dbReference>
<feature type="region of interest" description="Disordered" evidence="1">
    <location>
        <begin position="89"/>
        <end position="126"/>
    </location>
</feature>
<protein>
    <submittedName>
        <fullName evidence="2">Uncharacterized protein</fullName>
    </submittedName>
</protein>
<evidence type="ECO:0000313" key="2">
    <source>
        <dbReference type="EMBL" id="MBA9005935.1"/>
    </source>
</evidence>
<feature type="compositionally biased region" description="Low complexity" evidence="1">
    <location>
        <begin position="1"/>
        <end position="27"/>
    </location>
</feature>